<evidence type="ECO:0000256" key="3">
    <source>
        <dbReference type="ARBA" id="ARBA00022490"/>
    </source>
</evidence>
<evidence type="ECO:0000313" key="12">
    <source>
        <dbReference type="Proteomes" id="UP000248482"/>
    </source>
</evidence>
<dbReference type="KEGG" id="elk:111147737"/>
<proteinExistence type="inferred from homology"/>
<sequence length="323" mass="38469">MRGHSEKTRKEGDFLQTRNPGGIALDFPASELIEDMEKFLFKFKGYYFNRSPLDIGFIENLDNFEIRENDVFIITYPKSGTIWFQQLLSLIYSEEHRKGAGKLETMDRTPFLEYNFRKVDFEKRPSPRLFSTHLPYYLVPSGLKNKKAKIIYVYRNPKDVMCSYFHFAKNVISQFIGTFEEFMKQFLEGRVIGSLWFDHIKGWYEHRSLFNIQFMTYEEMKKDLRGSVSKICKFLGKGLSEEDMDAVVRQATFENMKYDPLANYDNIIAIRYGLDVKGHFLRKGTIGDWKNHLTVEQNERFDKIFQREMKDFPLEFIWDMNED</sequence>
<organism evidence="12 13">
    <name type="scientific">Enhydra lutris kenyoni</name>
    <name type="common">northern sea otter</name>
    <dbReference type="NCBI Taxonomy" id="391180"/>
    <lineage>
        <taxon>Eukaryota</taxon>
        <taxon>Metazoa</taxon>
        <taxon>Chordata</taxon>
        <taxon>Craniata</taxon>
        <taxon>Vertebrata</taxon>
        <taxon>Euteleostomi</taxon>
        <taxon>Mammalia</taxon>
        <taxon>Eutheria</taxon>
        <taxon>Laurasiatheria</taxon>
        <taxon>Carnivora</taxon>
        <taxon>Caniformia</taxon>
        <taxon>Musteloidea</taxon>
        <taxon>Mustelidae</taxon>
        <taxon>Lutrinae</taxon>
        <taxon>Enhydra</taxon>
    </lineage>
</organism>
<evidence type="ECO:0000259" key="11">
    <source>
        <dbReference type="Pfam" id="PF00685"/>
    </source>
</evidence>
<evidence type="ECO:0000256" key="7">
    <source>
        <dbReference type="ARBA" id="ARBA00093189"/>
    </source>
</evidence>
<evidence type="ECO:0000313" key="13">
    <source>
        <dbReference type="RefSeq" id="XP_022359666.1"/>
    </source>
</evidence>
<reference evidence="13" key="1">
    <citation type="submission" date="2025-08" db="UniProtKB">
        <authorList>
            <consortium name="RefSeq"/>
        </authorList>
    </citation>
    <scope>IDENTIFICATION</scope>
    <source>
        <tissue evidence="13">Blood</tissue>
    </source>
</reference>
<evidence type="ECO:0000256" key="5">
    <source>
        <dbReference type="ARBA" id="ARBA00048219"/>
    </source>
</evidence>
<comment type="catalytic activity">
    <reaction evidence="7">
        <text>3,3',5-triiodo-L-thyronine + 3'-phosphoadenylyl sulfate = 3,3',5-triiodo-L-thyronine sulfate + adenosine 3',5'-bisphosphate + H(+)</text>
        <dbReference type="Rhea" id="RHEA:67876"/>
        <dbReference type="ChEBI" id="CHEBI:15378"/>
        <dbReference type="ChEBI" id="CHEBI:58339"/>
        <dbReference type="ChEBI" id="CHEBI:58343"/>
        <dbReference type="ChEBI" id="CHEBI:176511"/>
        <dbReference type="ChEBI" id="CHEBI:533015"/>
    </reaction>
    <physiologicalReaction direction="left-to-right" evidence="7">
        <dbReference type="Rhea" id="RHEA:67877"/>
    </physiologicalReaction>
</comment>
<name>A0A2Y9JGD7_ENHLU</name>
<comment type="similarity">
    <text evidence="2 10">Belongs to the sulfotransferase 1 family.</text>
</comment>
<accession>A0A2Y9JGD7</accession>
<dbReference type="GO" id="GO:0051923">
    <property type="term" value="P:sulfation"/>
    <property type="evidence" value="ECO:0007669"/>
    <property type="project" value="UniProtKB-ARBA"/>
</dbReference>
<dbReference type="SUPFAM" id="SSF52540">
    <property type="entry name" value="P-loop containing nucleoside triphosphate hydrolases"/>
    <property type="match status" value="1"/>
</dbReference>
<comment type="catalytic activity">
    <reaction evidence="6">
        <text>a phenol + 3'-phosphoadenylyl sulfate = an aryl sulfate + adenosine 3',5'-bisphosphate + H(+)</text>
        <dbReference type="Rhea" id="RHEA:12164"/>
        <dbReference type="ChEBI" id="CHEBI:15378"/>
        <dbReference type="ChEBI" id="CHEBI:33853"/>
        <dbReference type="ChEBI" id="CHEBI:58339"/>
        <dbReference type="ChEBI" id="CHEBI:58343"/>
        <dbReference type="ChEBI" id="CHEBI:140317"/>
        <dbReference type="EC" id="2.8.2.1"/>
    </reaction>
    <physiologicalReaction direction="left-to-right" evidence="6">
        <dbReference type="Rhea" id="RHEA:12165"/>
    </physiologicalReaction>
</comment>
<dbReference type="FunFam" id="3.40.50.300:FF:000433">
    <property type="entry name" value="Estrogen sulfotransferase"/>
    <property type="match status" value="1"/>
</dbReference>
<dbReference type="InterPro" id="IPR027417">
    <property type="entry name" value="P-loop_NTPase"/>
</dbReference>
<keyword evidence="4 10" id="KW-0808">Transferase</keyword>
<evidence type="ECO:0000256" key="2">
    <source>
        <dbReference type="ARBA" id="ARBA00005771"/>
    </source>
</evidence>
<gene>
    <name evidence="13" type="primary">LOC111147737</name>
</gene>
<keyword evidence="12" id="KW-1185">Reference proteome</keyword>
<comment type="catalytic activity">
    <reaction evidence="9">
        <text>3,3'-diiodo-L-thyronine + 3'-phosphoadenylyl sulfate = 3,3'-diiodo-L-thyronine sulfate + adenosine 3',5'-bisphosphate + H(+)</text>
        <dbReference type="Rhea" id="RHEA:67892"/>
        <dbReference type="ChEBI" id="CHEBI:15378"/>
        <dbReference type="ChEBI" id="CHEBI:58339"/>
        <dbReference type="ChEBI" id="CHEBI:58343"/>
        <dbReference type="ChEBI" id="CHEBI:176514"/>
        <dbReference type="ChEBI" id="CHEBI:176515"/>
    </reaction>
    <physiologicalReaction direction="left-to-right" evidence="9">
        <dbReference type="Rhea" id="RHEA:67893"/>
    </physiologicalReaction>
</comment>
<comment type="catalytic activity">
    <reaction evidence="5">
        <text>4-ethylphenol + 3'-phosphoadenylyl sulfate = 4-ethylphenyl sulfate + adenosine 3',5'-bisphosphate + H(+)</text>
        <dbReference type="Rhea" id="RHEA:70607"/>
        <dbReference type="ChEBI" id="CHEBI:15378"/>
        <dbReference type="ChEBI" id="CHEBI:49584"/>
        <dbReference type="ChEBI" id="CHEBI:58339"/>
        <dbReference type="ChEBI" id="CHEBI:58343"/>
        <dbReference type="ChEBI" id="CHEBI:133681"/>
    </reaction>
    <physiologicalReaction direction="left-to-right" evidence="5">
        <dbReference type="Rhea" id="RHEA:70608"/>
    </physiologicalReaction>
</comment>
<dbReference type="OrthoDB" id="205623at2759"/>
<evidence type="ECO:0000256" key="8">
    <source>
        <dbReference type="ARBA" id="ARBA00093194"/>
    </source>
</evidence>
<dbReference type="AlphaFoldDB" id="A0A2Y9JGD7"/>
<dbReference type="EC" id="2.8.2.-" evidence="10"/>
<dbReference type="Pfam" id="PF00685">
    <property type="entry name" value="Sulfotransfer_1"/>
    <property type="match status" value="1"/>
</dbReference>
<evidence type="ECO:0000256" key="10">
    <source>
        <dbReference type="RuleBase" id="RU361155"/>
    </source>
</evidence>
<dbReference type="Proteomes" id="UP000248482">
    <property type="component" value="Unplaced"/>
</dbReference>
<dbReference type="PANTHER" id="PTHR11783">
    <property type="entry name" value="SULFOTRANSFERASE SULT"/>
    <property type="match status" value="1"/>
</dbReference>
<evidence type="ECO:0000256" key="9">
    <source>
        <dbReference type="ARBA" id="ARBA00093259"/>
    </source>
</evidence>
<dbReference type="GeneID" id="111147737"/>
<evidence type="ECO:0000256" key="6">
    <source>
        <dbReference type="ARBA" id="ARBA00052984"/>
    </source>
</evidence>
<dbReference type="GO" id="GO:0004062">
    <property type="term" value="F:aryl sulfotransferase activity"/>
    <property type="evidence" value="ECO:0007669"/>
    <property type="project" value="UniProtKB-EC"/>
</dbReference>
<comment type="subcellular location">
    <subcellularLocation>
        <location evidence="1">Cytoplasm</location>
    </subcellularLocation>
</comment>
<feature type="domain" description="Sulfotransferase" evidence="11">
    <location>
        <begin position="69"/>
        <end position="312"/>
    </location>
</feature>
<dbReference type="Gene3D" id="3.40.50.300">
    <property type="entry name" value="P-loop containing nucleotide triphosphate hydrolases"/>
    <property type="match status" value="1"/>
</dbReference>
<evidence type="ECO:0000256" key="1">
    <source>
        <dbReference type="ARBA" id="ARBA00004496"/>
    </source>
</evidence>
<dbReference type="RefSeq" id="XP_022359666.1">
    <property type="nucleotide sequence ID" value="XM_022503958.1"/>
</dbReference>
<dbReference type="GO" id="GO:0005737">
    <property type="term" value="C:cytoplasm"/>
    <property type="evidence" value="ECO:0007669"/>
    <property type="project" value="UniProtKB-SubCell"/>
</dbReference>
<protein>
    <recommendedName>
        <fullName evidence="10">Sulfotransferase</fullName>
        <ecNumber evidence="10">2.8.2.-</ecNumber>
    </recommendedName>
</protein>
<comment type="catalytic activity">
    <reaction evidence="8">
        <text>3,3',5'-triiodo-L-thyronine + 3'-phosphoadenylyl sulfate = 3,3',5'-triiodo-L-thyronine sulfate + adenosine 3',5'-bisphosphate + H(+)</text>
        <dbReference type="Rhea" id="RHEA:67888"/>
        <dbReference type="ChEBI" id="CHEBI:15378"/>
        <dbReference type="ChEBI" id="CHEBI:57261"/>
        <dbReference type="ChEBI" id="CHEBI:58339"/>
        <dbReference type="ChEBI" id="CHEBI:58343"/>
        <dbReference type="ChEBI" id="CHEBI:176513"/>
    </reaction>
    <physiologicalReaction direction="left-to-right" evidence="8">
        <dbReference type="Rhea" id="RHEA:67889"/>
    </physiologicalReaction>
</comment>
<dbReference type="InterPro" id="IPR000863">
    <property type="entry name" value="Sulfotransferase_dom"/>
</dbReference>
<dbReference type="STRING" id="391180.A0A2Y9JGD7"/>
<keyword evidence="3" id="KW-0963">Cytoplasm</keyword>
<evidence type="ECO:0000256" key="4">
    <source>
        <dbReference type="ARBA" id="ARBA00022679"/>
    </source>
</evidence>